<evidence type="ECO:0000313" key="3">
    <source>
        <dbReference type="Proteomes" id="UP000887574"/>
    </source>
</evidence>
<organism evidence="3 4">
    <name type="scientific">Ditylenchus dipsaci</name>
    <dbReference type="NCBI Taxonomy" id="166011"/>
    <lineage>
        <taxon>Eukaryota</taxon>
        <taxon>Metazoa</taxon>
        <taxon>Ecdysozoa</taxon>
        <taxon>Nematoda</taxon>
        <taxon>Chromadorea</taxon>
        <taxon>Rhabditida</taxon>
        <taxon>Tylenchina</taxon>
        <taxon>Tylenchomorpha</taxon>
        <taxon>Sphaerularioidea</taxon>
        <taxon>Anguinidae</taxon>
        <taxon>Anguininae</taxon>
        <taxon>Ditylenchus</taxon>
    </lineage>
</organism>
<dbReference type="WBParaSite" id="jg15068">
    <property type="protein sequence ID" value="jg15068"/>
    <property type="gene ID" value="jg15068"/>
</dbReference>
<dbReference type="InterPro" id="IPR036869">
    <property type="entry name" value="J_dom_sf"/>
</dbReference>
<accession>A0A915D3N8</accession>
<keyword evidence="3" id="KW-1185">Reference proteome</keyword>
<dbReference type="Gene3D" id="1.10.287.110">
    <property type="entry name" value="DnaJ domain"/>
    <property type="match status" value="1"/>
</dbReference>
<proteinExistence type="predicted"/>
<dbReference type="CDD" id="cd06257">
    <property type="entry name" value="DnaJ"/>
    <property type="match status" value="1"/>
</dbReference>
<dbReference type="SMART" id="SM00271">
    <property type="entry name" value="DnaJ"/>
    <property type="match status" value="1"/>
</dbReference>
<dbReference type="Proteomes" id="UP000887574">
    <property type="component" value="Unplaced"/>
</dbReference>
<dbReference type="PANTHER" id="PTHR44145:SF3">
    <property type="entry name" value="DNAJ HOMOLOG SUBFAMILY A MEMBER 3, MITOCHONDRIAL"/>
    <property type="match status" value="1"/>
</dbReference>
<dbReference type="PANTHER" id="PTHR44145">
    <property type="entry name" value="DNAJ HOMOLOG SUBFAMILY A MEMBER 3, MITOCHONDRIAL"/>
    <property type="match status" value="1"/>
</dbReference>
<reference evidence="4" key="1">
    <citation type="submission" date="2022-11" db="UniProtKB">
        <authorList>
            <consortium name="WormBaseParasite"/>
        </authorList>
    </citation>
    <scope>IDENTIFICATION</scope>
</reference>
<feature type="domain" description="J" evidence="2">
    <location>
        <begin position="35"/>
        <end position="118"/>
    </location>
</feature>
<evidence type="ECO:0000313" key="4">
    <source>
        <dbReference type="WBParaSite" id="jg15068"/>
    </source>
</evidence>
<dbReference type="AlphaFoldDB" id="A0A915D3N8"/>
<name>A0A915D3N8_9BILA</name>
<evidence type="ECO:0000259" key="2">
    <source>
        <dbReference type="PROSITE" id="PS50076"/>
    </source>
</evidence>
<sequence length="222" mass="25673">MLKSSFPIAAGCSLPLRCISPRMRRWYASSTPQEDYYKTLGVGRDATSKEIKAAFYDLSKKYHPDANPTDRAKSSDKFQQLVDAYEVLGLKTRDGVTMLHCQITDTAKRKRVFYNDNEMPEFFKEVEWSKSFKGTDFRAAAPPKYINYKDSRAFQREESERRMAEELEQIRRMSKYPLPTFEQLLRQEEKLKQESSARLAKLASIGILAVFVVCVCSTRYGI</sequence>
<dbReference type="InterPro" id="IPR001623">
    <property type="entry name" value="DnaJ_domain"/>
</dbReference>
<dbReference type="Pfam" id="PF00226">
    <property type="entry name" value="DnaJ"/>
    <property type="match status" value="1"/>
</dbReference>
<dbReference type="PROSITE" id="PS50076">
    <property type="entry name" value="DNAJ_2"/>
    <property type="match status" value="1"/>
</dbReference>
<dbReference type="PRINTS" id="PR00625">
    <property type="entry name" value="JDOMAIN"/>
</dbReference>
<dbReference type="SUPFAM" id="SSF46565">
    <property type="entry name" value="Chaperone J-domain"/>
    <property type="match status" value="1"/>
</dbReference>
<keyword evidence="1" id="KW-0143">Chaperone</keyword>
<protein>
    <submittedName>
        <fullName evidence="4">J domain-containing protein</fullName>
    </submittedName>
</protein>
<evidence type="ECO:0000256" key="1">
    <source>
        <dbReference type="ARBA" id="ARBA00023186"/>
    </source>
</evidence>
<dbReference type="InterPro" id="IPR051938">
    <property type="entry name" value="Apopto_cytoskel_mod"/>
</dbReference>